<evidence type="ECO:0000313" key="3">
    <source>
        <dbReference type="EMBL" id="XDV62549.1"/>
    </source>
</evidence>
<feature type="signal peptide" evidence="2">
    <location>
        <begin position="1"/>
        <end position="32"/>
    </location>
</feature>
<dbReference type="InterPro" id="IPR006311">
    <property type="entry name" value="TAT_signal"/>
</dbReference>
<evidence type="ECO:0000256" key="1">
    <source>
        <dbReference type="SAM" id="MobiDB-lite"/>
    </source>
</evidence>
<dbReference type="AlphaFoldDB" id="A0AB39XY96"/>
<accession>A0AB39XY96</accession>
<feature type="region of interest" description="Disordered" evidence="1">
    <location>
        <begin position="88"/>
        <end position="115"/>
    </location>
</feature>
<sequence>MKHPFRTRHFLVFAASTAAAAGAVLLPTGAFAATEATPHTVVAESKPATPEQDRNSTLLLVVPEDGDEGRIIVKPDVNDATANLNERVFEGRDDDPGAASGKSHRNDDTRVKLPRKEPVWICVTAPCGPPPQAKSVIT</sequence>
<dbReference type="EMBL" id="CP165727">
    <property type="protein sequence ID" value="XDV62549.1"/>
    <property type="molecule type" value="Genomic_DNA"/>
</dbReference>
<name>A0AB39XY96_9ACTN</name>
<feature type="compositionally biased region" description="Basic and acidic residues" evidence="1">
    <location>
        <begin position="104"/>
        <end position="115"/>
    </location>
</feature>
<organism evidence="3">
    <name type="scientific">Streptomyces sp. R33</name>
    <dbReference type="NCBI Taxonomy" id="3238629"/>
    <lineage>
        <taxon>Bacteria</taxon>
        <taxon>Bacillati</taxon>
        <taxon>Actinomycetota</taxon>
        <taxon>Actinomycetes</taxon>
        <taxon>Kitasatosporales</taxon>
        <taxon>Streptomycetaceae</taxon>
        <taxon>Streptomyces</taxon>
    </lineage>
</organism>
<gene>
    <name evidence="3" type="ORF">AB5J51_06180</name>
</gene>
<evidence type="ECO:0008006" key="4">
    <source>
        <dbReference type="Google" id="ProtNLM"/>
    </source>
</evidence>
<dbReference type="RefSeq" id="WP_136223815.1">
    <property type="nucleotide sequence ID" value="NZ_CP165727.1"/>
</dbReference>
<keyword evidence="2" id="KW-0732">Signal</keyword>
<reference evidence="3" key="1">
    <citation type="submission" date="2024-08" db="EMBL/GenBank/DDBJ databases">
        <authorList>
            <person name="Yu S.T."/>
        </authorList>
    </citation>
    <scope>NUCLEOTIDE SEQUENCE</scope>
    <source>
        <strain evidence="3">R33</strain>
    </source>
</reference>
<feature type="chain" id="PRO_5044213458" description="Secreted protein" evidence="2">
    <location>
        <begin position="33"/>
        <end position="138"/>
    </location>
</feature>
<dbReference type="PROSITE" id="PS51318">
    <property type="entry name" value="TAT"/>
    <property type="match status" value="1"/>
</dbReference>
<evidence type="ECO:0000256" key="2">
    <source>
        <dbReference type="SAM" id="SignalP"/>
    </source>
</evidence>
<protein>
    <recommendedName>
        <fullName evidence="4">Secreted protein</fullName>
    </recommendedName>
</protein>
<proteinExistence type="predicted"/>